<organism evidence="4 5">
    <name type="scientific">Bos mutus grunniens</name>
    <name type="common">Wild yak</name>
    <name type="synonym">Bos grunniens</name>
    <dbReference type="NCBI Taxonomy" id="30521"/>
    <lineage>
        <taxon>Eukaryota</taxon>
        <taxon>Metazoa</taxon>
        <taxon>Chordata</taxon>
        <taxon>Craniata</taxon>
        <taxon>Vertebrata</taxon>
        <taxon>Euteleostomi</taxon>
        <taxon>Mammalia</taxon>
        <taxon>Eutheria</taxon>
        <taxon>Laurasiatheria</taxon>
        <taxon>Artiodactyla</taxon>
        <taxon>Ruminantia</taxon>
        <taxon>Pecora</taxon>
        <taxon>Bovidae</taxon>
        <taxon>Bovinae</taxon>
        <taxon>Bos</taxon>
    </lineage>
</organism>
<dbReference type="Proteomes" id="UP000694520">
    <property type="component" value="Chromosome 15"/>
</dbReference>
<feature type="domain" description="SS18 N-terminal" evidence="3">
    <location>
        <begin position="21"/>
        <end position="77"/>
    </location>
</feature>
<dbReference type="InterPro" id="IPR007726">
    <property type="entry name" value="SS18_N"/>
</dbReference>
<feature type="region of interest" description="Disordered" evidence="2">
    <location>
        <begin position="76"/>
        <end position="110"/>
    </location>
</feature>
<evidence type="ECO:0000259" key="3">
    <source>
        <dbReference type="Pfam" id="PF05030"/>
    </source>
</evidence>
<dbReference type="GeneTree" id="ENSGT01010000228998"/>
<evidence type="ECO:0000256" key="2">
    <source>
        <dbReference type="SAM" id="MobiDB-lite"/>
    </source>
</evidence>
<evidence type="ECO:0000313" key="5">
    <source>
        <dbReference type="Proteomes" id="UP000694520"/>
    </source>
</evidence>
<reference evidence="4" key="1">
    <citation type="submission" date="2019-05" db="EMBL/GenBank/DDBJ databases">
        <authorList>
            <person name="Zhang S."/>
            <person name="Liu J."/>
        </authorList>
    </citation>
    <scope>NUCLEOTIDE SEQUENCE [LARGE SCALE GENOMIC DNA]</scope>
</reference>
<comment type="similarity">
    <text evidence="1">Belongs to the SS18 family.</text>
</comment>
<reference evidence="4" key="2">
    <citation type="submission" date="2025-08" db="UniProtKB">
        <authorList>
            <consortium name="Ensembl"/>
        </authorList>
    </citation>
    <scope>IDENTIFICATION</scope>
</reference>
<reference evidence="4" key="3">
    <citation type="submission" date="2025-09" db="UniProtKB">
        <authorList>
            <consortium name="Ensembl"/>
        </authorList>
    </citation>
    <scope>IDENTIFICATION</scope>
</reference>
<name>A0A8B9Y449_BOSMU</name>
<evidence type="ECO:0000313" key="4">
    <source>
        <dbReference type="Ensembl" id="ENSBGRP00000031323.1"/>
    </source>
</evidence>
<dbReference type="AlphaFoldDB" id="A0A8B9Y449"/>
<feature type="compositionally biased region" description="Low complexity" evidence="2">
    <location>
        <begin position="83"/>
        <end position="93"/>
    </location>
</feature>
<evidence type="ECO:0000256" key="1">
    <source>
        <dbReference type="ARBA" id="ARBA00007945"/>
    </source>
</evidence>
<proteinExistence type="inferred from homology"/>
<dbReference type="Ensembl" id="ENSBGRT00000036226.1">
    <property type="protein sequence ID" value="ENSBGRP00000031323.1"/>
    <property type="gene ID" value="ENSBGRG00000019677.1"/>
</dbReference>
<sequence>MVAKGEGAWGRMDWSKGEGIMQRTIQKVLEKNHHLTQCSLDDLSKGKAAECTQCQEILPRNPVYLATIWDSTQNMSQSMALDGGSQAGSSGPQGPTGPPSRAPPRVPVPEELQQAAVFNCKNTFLKNVPF</sequence>
<accession>A0A8B9Y449</accession>
<keyword evidence="5" id="KW-1185">Reference proteome</keyword>
<dbReference type="Pfam" id="PF05030">
    <property type="entry name" value="SSXT"/>
    <property type="match status" value="1"/>
</dbReference>
<feature type="compositionally biased region" description="Pro residues" evidence="2">
    <location>
        <begin position="95"/>
        <end position="107"/>
    </location>
</feature>
<protein>
    <recommendedName>
        <fullName evidence="3">SS18 N-terminal domain-containing protein</fullName>
    </recommendedName>
</protein>